<proteinExistence type="predicted"/>
<dbReference type="EMBL" id="CM042047">
    <property type="protein sequence ID" value="KAI3770969.1"/>
    <property type="molecule type" value="Genomic_DNA"/>
</dbReference>
<organism evidence="1 2">
    <name type="scientific">Arctium lappa</name>
    <name type="common">Greater burdock</name>
    <name type="synonym">Lappa major</name>
    <dbReference type="NCBI Taxonomy" id="4217"/>
    <lineage>
        <taxon>Eukaryota</taxon>
        <taxon>Viridiplantae</taxon>
        <taxon>Streptophyta</taxon>
        <taxon>Embryophyta</taxon>
        <taxon>Tracheophyta</taxon>
        <taxon>Spermatophyta</taxon>
        <taxon>Magnoliopsida</taxon>
        <taxon>eudicotyledons</taxon>
        <taxon>Gunneridae</taxon>
        <taxon>Pentapetalae</taxon>
        <taxon>asterids</taxon>
        <taxon>campanulids</taxon>
        <taxon>Asterales</taxon>
        <taxon>Asteraceae</taxon>
        <taxon>Carduoideae</taxon>
        <taxon>Cardueae</taxon>
        <taxon>Arctiinae</taxon>
        <taxon>Arctium</taxon>
    </lineage>
</organism>
<comment type="caution">
    <text evidence="1">The sequence shown here is derived from an EMBL/GenBank/DDBJ whole genome shotgun (WGS) entry which is preliminary data.</text>
</comment>
<dbReference type="Proteomes" id="UP001055879">
    <property type="component" value="Linkage Group LG01"/>
</dbReference>
<protein>
    <submittedName>
        <fullName evidence="1">Uncharacterized protein</fullName>
    </submittedName>
</protein>
<keyword evidence="2" id="KW-1185">Reference proteome</keyword>
<evidence type="ECO:0000313" key="1">
    <source>
        <dbReference type="EMBL" id="KAI3770969.1"/>
    </source>
</evidence>
<evidence type="ECO:0000313" key="2">
    <source>
        <dbReference type="Proteomes" id="UP001055879"/>
    </source>
</evidence>
<reference evidence="2" key="1">
    <citation type="journal article" date="2022" name="Mol. Ecol. Resour.">
        <title>The genomes of chicory, endive, great burdock and yacon provide insights into Asteraceae palaeo-polyploidization history and plant inulin production.</title>
        <authorList>
            <person name="Fan W."/>
            <person name="Wang S."/>
            <person name="Wang H."/>
            <person name="Wang A."/>
            <person name="Jiang F."/>
            <person name="Liu H."/>
            <person name="Zhao H."/>
            <person name="Xu D."/>
            <person name="Zhang Y."/>
        </authorList>
    </citation>
    <scope>NUCLEOTIDE SEQUENCE [LARGE SCALE GENOMIC DNA]</scope>
    <source>
        <strain evidence="2">cv. Niubang</strain>
    </source>
</reference>
<accession>A0ACB9FI85</accession>
<name>A0ACB9FI85_ARCLA</name>
<sequence length="139" mass="15396">MSPSSPATSSLKLRVLIKYYKEYNNSGNVVFNVDPVKANCSGNSMIAFLLKESSLPLSKLVESIFDKVKEKIVELVMSLEEREAHINALREEVDGLIKYYKEYNNSGNVVFNVDSVKANCPGNSMIVCLLEESSLPVGN</sequence>
<gene>
    <name evidence="1" type="ORF">L6452_02117</name>
</gene>
<reference evidence="1 2" key="2">
    <citation type="journal article" date="2022" name="Mol. Ecol. Resour.">
        <title>The genomes of chicory, endive, great burdock and yacon provide insights into Asteraceae paleo-polyploidization history and plant inulin production.</title>
        <authorList>
            <person name="Fan W."/>
            <person name="Wang S."/>
            <person name="Wang H."/>
            <person name="Wang A."/>
            <person name="Jiang F."/>
            <person name="Liu H."/>
            <person name="Zhao H."/>
            <person name="Xu D."/>
            <person name="Zhang Y."/>
        </authorList>
    </citation>
    <scope>NUCLEOTIDE SEQUENCE [LARGE SCALE GENOMIC DNA]</scope>
    <source>
        <strain evidence="2">cv. Niubang</strain>
    </source>
</reference>